<keyword evidence="12 13" id="KW-0472">Membrane</keyword>
<evidence type="ECO:0000256" key="6">
    <source>
        <dbReference type="ARBA" id="ARBA00022692"/>
    </source>
</evidence>
<feature type="domain" description="HAMP" evidence="15">
    <location>
        <begin position="162"/>
        <end position="214"/>
    </location>
</feature>
<dbReference type="SUPFAM" id="SSF55874">
    <property type="entry name" value="ATPase domain of HSP90 chaperone/DNA topoisomerase II/histidine kinase"/>
    <property type="match status" value="1"/>
</dbReference>
<dbReference type="EC" id="2.7.13.3" evidence="3"/>
<keyword evidence="8" id="KW-0418">Kinase</keyword>
<evidence type="ECO:0000256" key="10">
    <source>
        <dbReference type="ARBA" id="ARBA00022989"/>
    </source>
</evidence>
<dbReference type="InterPro" id="IPR050428">
    <property type="entry name" value="TCS_sensor_his_kinase"/>
</dbReference>
<keyword evidence="11" id="KW-0902">Two-component regulatory system</keyword>
<evidence type="ECO:0000256" key="4">
    <source>
        <dbReference type="ARBA" id="ARBA00022553"/>
    </source>
</evidence>
<dbReference type="GO" id="GO:0005524">
    <property type="term" value="F:ATP binding"/>
    <property type="evidence" value="ECO:0007669"/>
    <property type="project" value="UniProtKB-KW"/>
</dbReference>
<evidence type="ECO:0000256" key="5">
    <source>
        <dbReference type="ARBA" id="ARBA00022679"/>
    </source>
</evidence>
<keyword evidence="10 13" id="KW-1133">Transmembrane helix</keyword>
<evidence type="ECO:0000313" key="17">
    <source>
        <dbReference type="Proteomes" id="UP001254608"/>
    </source>
</evidence>
<dbReference type="PROSITE" id="PS50109">
    <property type="entry name" value="HIS_KIN"/>
    <property type="match status" value="1"/>
</dbReference>
<dbReference type="InterPro" id="IPR003660">
    <property type="entry name" value="HAMP_dom"/>
</dbReference>
<keyword evidence="6 13" id="KW-0812">Transmembrane</keyword>
<dbReference type="Proteomes" id="UP001254608">
    <property type="component" value="Unassembled WGS sequence"/>
</dbReference>
<keyword evidence="7" id="KW-0547">Nucleotide-binding</keyword>
<dbReference type="PROSITE" id="PS50885">
    <property type="entry name" value="HAMP"/>
    <property type="match status" value="1"/>
</dbReference>
<dbReference type="RefSeq" id="WP_311365467.1">
    <property type="nucleotide sequence ID" value="NZ_JAVRIC010000017.1"/>
</dbReference>
<dbReference type="Gene3D" id="3.30.565.10">
    <property type="entry name" value="Histidine kinase-like ATPase, C-terminal domain"/>
    <property type="match status" value="1"/>
</dbReference>
<dbReference type="PANTHER" id="PTHR45436">
    <property type="entry name" value="SENSOR HISTIDINE KINASE YKOH"/>
    <property type="match status" value="1"/>
</dbReference>
<evidence type="ECO:0000256" key="7">
    <source>
        <dbReference type="ARBA" id="ARBA00022741"/>
    </source>
</evidence>
<evidence type="ECO:0000256" key="2">
    <source>
        <dbReference type="ARBA" id="ARBA00004141"/>
    </source>
</evidence>
<keyword evidence="5" id="KW-0808">Transferase</keyword>
<evidence type="ECO:0000256" key="8">
    <source>
        <dbReference type="ARBA" id="ARBA00022777"/>
    </source>
</evidence>
<dbReference type="InterPro" id="IPR036097">
    <property type="entry name" value="HisK_dim/P_sf"/>
</dbReference>
<dbReference type="InterPro" id="IPR004358">
    <property type="entry name" value="Sig_transdc_His_kin-like_C"/>
</dbReference>
<evidence type="ECO:0000256" key="3">
    <source>
        <dbReference type="ARBA" id="ARBA00012438"/>
    </source>
</evidence>
<dbReference type="InterPro" id="IPR003661">
    <property type="entry name" value="HisK_dim/P_dom"/>
</dbReference>
<sequence length="436" mass="47520">MRSIRARLFAGLLLMFVAVAALVGLLTYQRILEETSELFDYQLRQMALSLRDQGSVAPRLQLGAEDSNSDFVIQIWDLFGTRIYLSRPGLPPINQAILGYSDLTLQGERWRVFGLQTLGRVIQVAQPWQVRQHLAGRAALRAMIPLLLFPPLMALAIWWIVTRALAPLRRAADEVQKLDAGTLEAVTTHGMPTEVAPLVLELNRLLARLSQAIEIQRSFVADAAHELRTPLTAVRLQLQLLARAPDDSARQDALARLGEAVDRAGHLVAQLLTLARSEPGGANPSFARLRFDEVVRAGVADAAAHAQSRGSELSLEAADTPVTIEGEAESLRVLVRNLCDNALRYSPAGGTVRLQLESFGKAVRLTVDDSGPGIPAQERERVFDRFHRRSGSTEGGSGLGLAIVKAIAERHAAMLELGDSPLGGLRVMLEFRNAAG</sequence>
<keyword evidence="17" id="KW-1185">Reference proteome</keyword>
<evidence type="ECO:0000256" key="11">
    <source>
        <dbReference type="ARBA" id="ARBA00023012"/>
    </source>
</evidence>
<accession>A0ABU2WJM6</accession>
<dbReference type="InterPro" id="IPR003594">
    <property type="entry name" value="HATPase_dom"/>
</dbReference>
<organism evidence="16 17">
    <name type="scientific">Banduia mediterranea</name>
    <dbReference type="NCBI Taxonomy" id="3075609"/>
    <lineage>
        <taxon>Bacteria</taxon>
        <taxon>Pseudomonadati</taxon>
        <taxon>Pseudomonadota</taxon>
        <taxon>Gammaproteobacteria</taxon>
        <taxon>Nevskiales</taxon>
        <taxon>Algiphilaceae</taxon>
        <taxon>Banduia</taxon>
    </lineage>
</organism>
<evidence type="ECO:0000256" key="1">
    <source>
        <dbReference type="ARBA" id="ARBA00000085"/>
    </source>
</evidence>
<comment type="caution">
    <text evidence="16">The sequence shown here is derived from an EMBL/GenBank/DDBJ whole genome shotgun (WGS) entry which is preliminary data.</text>
</comment>
<protein>
    <recommendedName>
        <fullName evidence="3">histidine kinase</fullName>
        <ecNumber evidence="3">2.7.13.3</ecNumber>
    </recommendedName>
</protein>
<dbReference type="Gene3D" id="1.10.287.130">
    <property type="match status" value="1"/>
</dbReference>
<evidence type="ECO:0000256" key="9">
    <source>
        <dbReference type="ARBA" id="ARBA00022840"/>
    </source>
</evidence>
<proteinExistence type="predicted"/>
<dbReference type="Pfam" id="PF02518">
    <property type="entry name" value="HATPase_c"/>
    <property type="match status" value="1"/>
</dbReference>
<dbReference type="PANTHER" id="PTHR45436:SF14">
    <property type="entry name" value="SENSOR PROTEIN QSEC"/>
    <property type="match status" value="1"/>
</dbReference>
<dbReference type="PRINTS" id="PR00344">
    <property type="entry name" value="BCTRLSENSOR"/>
</dbReference>
<evidence type="ECO:0000259" key="15">
    <source>
        <dbReference type="PROSITE" id="PS50885"/>
    </source>
</evidence>
<dbReference type="SUPFAM" id="SSF47384">
    <property type="entry name" value="Homodimeric domain of signal transducing histidine kinase"/>
    <property type="match status" value="1"/>
</dbReference>
<evidence type="ECO:0000256" key="13">
    <source>
        <dbReference type="SAM" id="Phobius"/>
    </source>
</evidence>
<feature type="transmembrane region" description="Helical" evidence="13">
    <location>
        <begin position="6"/>
        <end position="28"/>
    </location>
</feature>
<evidence type="ECO:0000313" key="16">
    <source>
        <dbReference type="EMBL" id="MDT0498075.1"/>
    </source>
</evidence>
<keyword evidence="4" id="KW-0597">Phosphoprotein</keyword>
<reference evidence="16 17" key="1">
    <citation type="submission" date="2023-09" db="EMBL/GenBank/DDBJ databases">
        <authorList>
            <person name="Rey-Velasco X."/>
        </authorList>
    </citation>
    <scope>NUCLEOTIDE SEQUENCE [LARGE SCALE GENOMIC DNA]</scope>
    <source>
        <strain evidence="16 17">W345</strain>
    </source>
</reference>
<dbReference type="InterPro" id="IPR036890">
    <property type="entry name" value="HATPase_C_sf"/>
</dbReference>
<feature type="domain" description="Histidine kinase" evidence="14">
    <location>
        <begin position="222"/>
        <end position="435"/>
    </location>
</feature>
<dbReference type="Pfam" id="PF00512">
    <property type="entry name" value="HisKA"/>
    <property type="match status" value="1"/>
</dbReference>
<comment type="catalytic activity">
    <reaction evidence="1">
        <text>ATP + protein L-histidine = ADP + protein N-phospho-L-histidine.</text>
        <dbReference type="EC" id="2.7.13.3"/>
    </reaction>
</comment>
<evidence type="ECO:0000256" key="12">
    <source>
        <dbReference type="ARBA" id="ARBA00023136"/>
    </source>
</evidence>
<gene>
    <name evidence="16" type="ORF">RM530_11975</name>
</gene>
<evidence type="ECO:0000259" key="14">
    <source>
        <dbReference type="PROSITE" id="PS50109"/>
    </source>
</evidence>
<dbReference type="InterPro" id="IPR005467">
    <property type="entry name" value="His_kinase_dom"/>
</dbReference>
<keyword evidence="9 16" id="KW-0067">ATP-binding</keyword>
<name>A0ABU2WJM6_9GAMM</name>
<feature type="transmembrane region" description="Helical" evidence="13">
    <location>
        <begin position="138"/>
        <end position="161"/>
    </location>
</feature>
<dbReference type="SMART" id="SM00388">
    <property type="entry name" value="HisKA"/>
    <property type="match status" value="1"/>
</dbReference>
<dbReference type="SMART" id="SM00387">
    <property type="entry name" value="HATPase_c"/>
    <property type="match status" value="1"/>
</dbReference>
<dbReference type="EMBL" id="JAVRIC010000017">
    <property type="protein sequence ID" value="MDT0498075.1"/>
    <property type="molecule type" value="Genomic_DNA"/>
</dbReference>
<comment type="subcellular location">
    <subcellularLocation>
        <location evidence="2">Membrane</location>
        <topology evidence="2">Multi-pass membrane protein</topology>
    </subcellularLocation>
</comment>
<dbReference type="CDD" id="cd00082">
    <property type="entry name" value="HisKA"/>
    <property type="match status" value="1"/>
</dbReference>